<name>A0ABN2H8Q9_9MICO</name>
<organism evidence="2 3">
    <name type="scientific">Microbacterium lacus</name>
    <dbReference type="NCBI Taxonomy" id="415217"/>
    <lineage>
        <taxon>Bacteria</taxon>
        <taxon>Bacillati</taxon>
        <taxon>Actinomycetota</taxon>
        <taxon>Actinomycetes</taxon>
        <taxon>Micrococcales</taxon>
        <taxon>Microbacteriaceae</taxon>
        <taxon>Microbacterium</taxon>
    </lineage>
</organism>
<dbReference type="Proteomes" id="UP001500596">
    <property type="component" value="Unassembled WGS sequence"/>
</dbReference>
<gene>
    <name evidence="2" type="ORF">GCM10009807_29490</name>
</gene>
<feature type="transmembrane region" description="Helical" evidence="1">
    <location>
        <begin position="20"/>
        <end position="45"/>
    </location>
</feature>
<evidence type="ECO:0008006" key="4">
    <source>
        <dbReference type="Google" id="ProtNLM"/>
    </source>
</evidence>
<comment type="caution">
    <text evidence="2">The sequence shown here is derived from an EMBL/GenBank/DDBJ whole genome shotgun (WGS) entry which is preliminary data.</text>
</comment>
<feature type="transmembrane region" description="Helical" evidence="1">
    <location>
        <begin position="71"/>
        <end position="92"/>
    </location>
</feature>
<evidence type="ECO:0000256" key="1">
    <source>
        <dbReference type="SAM" id="Phobius"/>
    </source>
</evidence>
<dbReference type="RefSeq" id="WP_344055641.1">
    <property type="nucleotide sequence ID" value="NZ_BAAAPK010000001.1"/>
</dbReference>
<proteinExistence type="predicted"/>
<evidence type="ECO:0000313" key="2">
    <source>
        <dbReference type="EMBL" id="GAA1683771.1"/>
    </source>
</evidence>
<protein>
    <recommendedName>
        <fullName evidence="4">DNA/RNA endonuclease G</fullName>
    </recommendedName>
</protein>
<sequence length="193" mass="20716">MSSPALRRVVRRETHSPRTVAMFVALILLILALVYIGTEIVLHLLSQPALLLGPAQALAWVVGLPTAQPPALVVLGGAVIAIVGLAFVVLAVTPGRLSKHQMQWGERAVVVDNGVIASALAQHISDEIGLPRDRITVGVAHRTVDVTVRPGAGVPLEQNRVREVADRELAEYRLIPSVKTRVRVVRPSESELA</sequence>
<keyword evidence="3" id="KW-1185">Reference proteome</keyword>
<accession>A0ABN2H8Q9</accession>
<keyword evidence="1" id="KW-1133">Transmembrane helix</keyword>
<dbReference type="EMBL" id="BAAAPK010000001">
    <property type="protein sequence ID" value="GAA1683771.1"/>
    <property type="molecule type" value="Genomic_DNA"/>
</dbReference>
<reference evidence="2 3" key="1">
    <citation type="journal article" date="2019" name="Int. J. Syst. Evol. Microbiol.">
        <title>The Global Catalogue of Microorganisms (GCM) 10K type strain sequencing project: providing services to taxonomists for standard genome sequencing and annotation.</title>
        <authorList>
            <consortium name="The Broad Institute Genomics Platform"/>
            <consortium name="The Broad Institute Genome Sequencing Center for Infectious Disease"/>
            <person name="Wu L."/>
            <person name="Ma J."/>
        </authorList>
    </citation>
    <scope>NUCLEOTIDE SEQUENCE [LARGE SCALE GENOMIC DNA]</scope>
    <source>
        <strain evidence="2 3">JCM 15575</strain>
    </source>
</reference>
<evidence type="ECO:0000313" key="3">
    <source>
        <dbReference type="Proteomes" id="UP001500596"/>
    </source>
</evidence>
<keyword evidence="1" id="KW-0812">Transmembrane</keyword>
<keyword evidence="1" id="KW-0472">Membrane</keyword>